<dbReference type="Gene3D" id="1.10.340.30">
    <property type="entry name" value="Hypothetical protein, domain 2"/>
    <property type="match status" value="1"/>
</dbReference>
<name>A0A7C4JK13_9CREN</name>
<reference evidence="2" key="1">
    <citation type="journal article" date="2020" name="mSystems">
        <title>Genome- and Community-Level Interaction Insights into Carbon Utilization and Element Cycling Functions of Hydrothermarchaeota in Hydrothermal Sediment.</title>
        <authorList>
            <person name="Zhou Z."/>
            <person name="Liu Y."/>
            <person name="Xu W."/>
            <person name="Pan J."/>
            <person name="Luo Z.H."/>
            <person name="Li M."/>
        </authorList>
    </citation>
    <scope>NUCLEOTIDE SEQUENCE [LARGE SCALE GENOMIC DNA]</scope>
    <source>
        <strain evidence="2">SpSt-637</strain>
        <strain evidence="1">SpSt-667</strain>
    </source>
</reference>
<comment type="caution">
    <text evidence="2">The sequence shown here is derived from an EMBL/GenBank/DDBJ whole genome shotgun (WGS) entry which is preliminary data.</text>
</comment>
<dbReference type="GO" id="GO:0006281">
    <property type="term" value="P:DNA repair"/>
    <property type="evidence" value="ECO:0007669"/>
    <property type="project" value="InterPro"/>
</dbReference>
<dbReference type="Gene3D" id="3.30.310.20">
    <property type="entry name" value="DNA-3-methyladenine glycosylase AlkA, N-terminal domain"/>
    <property type="match status" value="1"/>
</dbReference>
<accession>A0A7C4JK13</accession>
<proteinExistence type="predicted"/>
<evidence type="ECO:0008006" key="3">
    <source>
        <dbReference type="Google" id="ProtNLM"/>
    </source>
</evidence>
<dbReference type="PANTHER" id="PTHR10242:SF2">
    <property type="entry name" value="N-GLYCOSYLASE_DNA LYASE"/>
    <property type="match status" value="1"/>
</dbReference>
<evidence type="ECO:0000313" key="1">
    <source>
        <dbReference type="EMBL" id="HGQ35811.1"/>
    </source>
</evidence>
<gene>
    <name evidence="2" type="ORF">ENU08_03245</name>
    <name evidence="1" type="ORF">ENU41_03930</name>
</gene>
<dbReference type="SUPFAM" id="SSF48150">
    <property type="entry name" value="DNA-glycosylase"/>
    <property type="match status" value="1"/>
</dbReference>
<sequence length="317" mass="36611">MPITKLNYIDKLFISKPKDYNFTLSASVYNFSWWFNGEALLITLNDAVFLVRDAREELEIRLYASHILSSDTVDRAIKNIMHILGLKEDLSEFYSIMARDPLLSPSLKDLKGMHIRASTPWIAAVIGVCQQNISFKLGWRMFYNFVRLLGKTVEVEGITTYVPPTPVEIEDRVDKLKEVGFGYRFQAILGIAKMFNRDPSYSSWDVNPTYLEDQMLEVKGVGSYTSRLTLALSLRVYDKPPMDKWLRKLASEVYNVSEKDVEQFYTGIWGRWSGLAALYTTVALDAEPLTKALERVKRKNLKPDPRRFSPLTMWRHL</sequence>
<dbReference type="GO" id="GO:0003824">
    <property type="term" value="F:catalytic activity"/>
    <property type="evidence" value="ECO:0007669"/>
    <property type="project" value="InterPro"/>
</dbReference>
<dbReference type="InterPro" id="IPR037046">
    <property type="entry name" value="AlkA_N_sf"/>
</dbReference>
<dbReference type="AlphaFoldDB" id="A0A7C4JK13"/>
<dbReference type="EMBL" id="DTCK01000022">
    <property type="protein sequence ID" value="HGQ35811.1"/>
    <property type="molecule type" value="Genomic_DNA"/>
</dbReference>
<dbReference type="PANTHER" id="PTHR10242">
    <property type="entry name" value="8-OXOGUANINE DNA GLYCOSYLASE"/>
    <property type="match status" value="1"/>
</dbReference>
<dbReference type="InterPro" id="IPR052054">
    <property type="entry name" value="Oxidative_DNA_repair_enzyme"/>
</dbReference>
<organism evidence="2">
    <name type="scientific">Ignisphaera aggregans</name>
    <dbReference type="NCBI Taxonomy" id="334771"/>
    <lineage>
        <taxon>Archaea</taxon>
        <taxon>Thermoproteota</taxon>
        <taxon>Thermoprotei</taxon>
        <taxon>Desulfurococcales</taxon>
        <taxon>Desulfurococcaceae</taxon>
        <taxon>Ignisphaera</taxon>
    </lineage>
</organism>
<dbReference type="InterPro" id="IPR011257">
    <property type="entry name" value="DNA_glycosylase"/>
</dbReference>
<protein>
    <recommendedName>
        <fullName evidence="3">HhH-GPD domain-containing protein</fullName>
    </recommendedName>
</protein>
<evidence type="ECO:0000313" key="2">
    <source>
        <dbReference type="EMBL" id="HGQ64239.1"/>
    </source>
</evidence>
<dbReference type="EMBL" id="DTBD01000023">
    <property type="protein sequence ID" value="HGQ64239.1"/>
    <property type="molecule type" value="Genomic_DNA"/>
</dbReference>